<sequence length="91" mass="9654">ELLKAWEDDDGLALEATVAVGMDGSLVVDGVVELLGVVTKEGEDVMEEGMVEEEVVVVVVAVIVDALTRIRTPFGQYNILHVLKGEGSVGM</sequence>
<accession>A0AA38CB26</accession>
<dbReference type="EMBL" id="JAHRHJ020000011">
    <property type="protein sequence ID" value="KAH9296026.1"/>
    <property type="molecule type" value="Genomic_DNA"/>
</dbReference>
<protein>
    <submittedName>
        <fullName evidence="1">Uncharacterized protein</fullName>
    </submittedName>
</protein>
<keyword evidence="2" id="KW-1185">Reference proteome</keyword>
<dbReference type="AlphaFoldDB" id="A0AA38CB26"/>
<proteinExistence type="predicted"/>
<gene>
    <name evidence="1" type="ORF">KI387_039614</name>
</gene>
<organism evidence="1 2">
    <name type="scientific">Taxus chinensis</name>
    <name type="common">Chinese yew</name>
    <name type="synonym">Taxus wallichiana var. chinensis</name>
    <dbReference type="NCBI Taxonomy" id="29808"/>
    <lineage>
        <taxon>Eukaryota</taxon>
        <taxon>Viridiplantae</taxon>
        <taxon>Streptophyta</taxon>
        <taxon>Embryophyta</taxon>
        <taxon>Tracheophyta</taxon>
        <taxon>Spermatophyta</taxon>
        <taxon>Pinopsida</taxon>
        <taxon>Pinidae</taxon>
        <taxon>Conifers II</taxon>
        <taxon>Cupressales</taxon>
        <taxon>Taxaceae</taxon>
        <taxon>Taxus</taxon>
    </lineage>
</organism>
<reference evidence="1 2" key="1">
    <citation type="journal article" date="2021" name="Nat. Plants">
        <title>The Taxus genome provides insights into paclitaxel biosynthesis.</title>
        <authorList>
            <person name="Xiong X."/>
            <person name="Gou J."/>
            <person name="Liao Q."/>
            <person name="Li Y."/>
            <person name="Zhou Q."/>
            <person name="Bi G."/>
            <person name="Li C."/>
            <person name="Du R."/>
            <person name="Wang X."/>
            <person name="Sun T."/>
            <person name="Guo L."/>
            <person name="Liang H."/>
            <person name="Lu P."/>
            <person name="Wu Y."/>
            <person name="Zhang Z."/>
            <person name="Ro D.K."/>
            <person name="Shang Y."/>
            <person name="Huang S."/>
            <person name="Yan J."/>
        </authorList>
    </citation>
    <scope>NUCLEOTIDE SEQUENCE [LARGE SCALE GENOMIC DNA]</scope>
    <source>
        <strain evidence="1">Ta-2019</strain>
    </source>
</reference>
<evidence type="ECO:0000313" key="1">
    <source>
        <dbReference type="EMBL" id="KAH9296026.1"/>
    </source>
</evidence>
<name>A0AA38CB26_TAXCH</name>
<evidence type="ECO:0000313" key="2">
    <source>
        <dbReference type="Proteomes" id="UP000824469"/>
    </source>
</evidence>
<feature type="non-terminal residue" evidence="1">
    <location>
        <position position="91"/>
    </location>
</feature>
<feature type="non-terminal residue" evidence="1">
    <location>
        <position position="1"/>
    </location>
</feature>
<comment type="caution">
    <text evidence="1">The sequence shown here is derived from an EMBL/GenBank/DDBJ whole genome shotgun (WGS) entry which is preliminary data.</text>
</comment>
<dbReference type="Proteomes" id="UP000824469">
    <property type="component" value="Unassembled WGS sequence"/>
</dbReference>